<accession>A0A1V3NGX3</accession>
<protein>
    <submittedName>
        <fullName evidence="4">Excisionase</fullName>
    </submittedName>
</protein>
<dbReference type="OrthoDB" id="5703386at2"/>
<dbReference type="InterPro" id="IPR010093">
    <property type="entry name" value="SinI_DNA-bd"/>
</dbReference>
<evidence type="ECO:0000259" key="3">
    <source>
        <dbReference type="PROSITE" id="PS50110"/>
    </source>
</evidence>
<evidence type="ECO:0000256" key="2">
    <source>
        <dbReference type="PROSITE-ProRule" id="PRU00169"/>
    </source>
</evidence>
<dbReference type="Pfam" id="PF00072">
    <property type="entry name" value="Response_reg"/>
    <property type="match status" value="1"/>
</dbReference>
<keyword evidence="1 2" id="KW-0597">Phosphoprotein</keyword>
<proteinExistence type="predicted"/>
<dbReference type="SUPFAM" id="SSF52172">
    <property type="entry name" value="CheY-like"/>
    <property type="match status" value="1"/>
</dbReference>
<name>A0A1V3NGX3_9GAMM</name>
<reference evidence="4 5" key="1">
    <citation type="submission" date="2017-02" db="EMBL/GenBank/DDBJ databases">
        <title>Genomic diversity within the haloalkaliphilic genus Thioalkalivibrio.</title>
        <authorList>
            <person name="Ahn A.-C."/>
            <person name="Meier-Kolthoff J."/>
            <person name="Overmars L."/>
            <person name="Richter M."/>
            <person name="Woyke T."/>
            <person name="Sorokin D.Y."/>
            <person name="Muyzer G."/>
        </authorList>
    </citation>
    <scope>NUCLEOTIDE SEQUENCE [LARGE SCALE GENOMIC DNA]</scope>
    <source>
        <strain evidence="4 5">ALJD</strain>
    </source>
</reference>
<dbReference type="Gene3D" id="3.40.50.2300">
    <property type="match status" value="1"/>
</dbReference>
<gene>
    <name evidence="4" type="ORF">B1C78_09110</name>
</gene>
<dbReference type="GO" id="GO:0000160">
    <property type="term" value="P:phosphorelay signal transduction system"/>
    <property type="evidence" value="ECO:0007669"/>
    <property type="project" value="InterPro"/>
</dbReference>
<organism evidence="4 5">
    <name type="scientific">Thioalkalivibrio denitrificans</name>
    <dbReference type="NCBI Taxonomy" id="108003"/>
    <lineage>
        <taxon>Bacteria</taxon>
        <taxon>Pseudomonadati</taxon>
        <taxon>Pseudomonadota</taxon>
        <taxon>Gammaproteobacteria</taxon>
        <taxon>Chromatiales</taxon>
        <taxon>Ectothiorhodospiraceae</taxon>
        <taxon>Thioalkalivibrio</taxon>
    </lineage>
</organism>
<sequence length="199" mass="22238">MAKQKQSRKQRDFYTTREAARVLDVSLTTVQLWVEAGVLPAWKTPGGHRRVSRAAVDALYSEQRSAAKARAGHLRVLVVEDEPVQRELYRLQFARWGLNLDVRLAENGFDGLVQVGRQVPDLVISDLDMPGMDGFRMIRHLLEHVPGISEVVVVTALTPEQIASRGGLPPEIPVYAKPIPFAALRSHIEGMLSRDRRAS</sequence>
<dbReference type="SMART" id="SM00448">
    <property type="entry name" value="REC"/>
    <property type="match status" value="1"/>
</dbReference>
<dbReference type="AlphaFoldDB" id="A0A1V3NGX3"/>
<feature type="modified residue" description="4-aspartylphosphate" evidence="2">
    <location>
        <position position="126"/>
    </location>
</feature>
<dbReference type="Proteomes" id="UP000189462">
    <property type="component" value="Unassembled WGS sequence"/>
</dbReference>
<dbReference type="InterPro" id="IPR011006">
    <property type="entry name" value="CheY-like_superfamily"/>
</dbReference>
<evidence type="ECO:0000313" key="5">
    <source>
        <dbReference type="Proteomes" id="UP000189462"/>
    </source>
</evidence>
<dbReference type="PROSITE" id="PS50110">
    <property type="entry name" value="RESPONSE_REGULATORY"/>
    <property type="match status" value="1"/>
</dbReference>
<dbReference type="SUPFAM" id="SSF46955">
    <property type="entry name" value="Putative DNA-binding domain"/>
    <property type="match status" value="1"/>
</dbReference>
<dbReference type="NCBIfam" id="TIGR01764">
    <property type="entry name" value="excise"/>
    <property type="match status" value="1"/>
</dbReference>
<dbReference type="InterPro" id="IPR050595">
    <property type="entry name" value="Bact_response_regulator"/>
</dbReference>
<evidence type="ECO:0000313" key="4">
    <source>
        <dbReference type="EMBL" id="OOG24234.1"/>
    </source>
</evidence>
<dbReference type="InterPro" id="IPR041657">
    <property type="entry name" value="HTH_17"/>
</dbReference>
<feature type="domain" description="Response regulatory" evidence="3">
    <location>
        <begin position="75"/>
        <end position="199"/>
    </location>
</feature>
<comment type="caution">
    <text evidence="4">The sequence shown here is derived from an EMBL/GenBank/DDBJ whole genome shotgun (WGS) entry which is preliminary data.</text>
</comment>
<dbReference type="RefSeq" id="WP_077278839.1">
    <property type="nucleotide sequence ID" value="NZ_MVBK01000049.1"/>
</dbReference>
<dbReference type="CDD" id="cd04762">
    <property type="entry name" value="HTH_MerR-trunc"/>
    <property type="match status" value="1"/>
</dbReference>
<dbReference type="InterPro" id="IPR001789">
    <property type="entry name" value="Sig_transdc_resp-reg_receiver"/>
</dbReference>
<dbReference type="PANTHER" id="PTHR44591:SF23">
    <property type="entry name" value="CHEY SUBFAMILY"/>
    <property type="match status" value="1"/>
</dbReference>
<keyword evidence="5" id="KW-1185">Reference proteome</keyword>
<dbReference type="PANTHER" id="PTHR44591">
    <property type="entry name" value="STRESS RESPONSE REGULATOR PROTEIN 1"/>
    <property type="match status" value="1"/>
</dbReference>
<dbReference type="Pfam" id="PF12728">
    <property type="entry name" value="HTH_17"/>
    <property type="match status" value="1"/>
</dbReference>
<dbReference type="STRING" id="108003.B1C78_09110"/>
<dbReference type="InterPro" id="IPR009061">
    <property type="entry name" value="DNA-bd_dom_put_sf"/>
</dbReference>
<dbReference type="EMBL" id="MVBK01000049">
    <property type="protein sequence ID" value="OOG24234.1"/>
    <property type="molecule type" value="Genomic_DNA"/>
</dbReference>
<dbReference type="Gene3D" id="1.10.1660.10">
    <property type="match status" value="1"/>
</dbReference>
<dbReference type="GO" id="GO:0003677">
    <property type="term" value="F:DNA binding"/>
    <property type="evidence" value="ECO:0007669"/>
    <property type="project" value="InterPro"/>
</dbReference>
<evidence type="ECO:0000256" key="1">
    <source>
        <dbReference type="ARBA" id="ARBA00022553"/>
    </source>
</evidence>
<dbReference type="CDD" id="cd00156">
    <property type="entry name" value="REC"/>
    <property type="match status" value="1"/>
</dbReference>